<accession>A0A4R6IYH5</accession>
<evidence type="ECO:0008006" key="3">
    <source>
        <dbReference type="Google" id="ProtNLM"/>
    </source>
</evidence>
<dbReference type="OrthoDB" id="1550900at2"/>
<dbReference type="EMBL" id="SNWQ01000060">
    <property type="protein sequence ID" value="TDO27487.1"/>
    <property type="molecule type" value="Genomic_DNA"/>
</dbReference>
<dbReference type="AlphaFoldDB" id="A0A4R6IYH5"/>
<reference evidence="1 2" key="1">
    <citation type="submission" date="2019-03" db="EMBL/GenBank/DDBJ databases">
        <title>Genomic Encyclopedia of Type Strains, Phase III (KMG-III): the genomes of soil and plant-associated and newly described type strains.</title>
        <authorList>
            <person name="Whitman W."/>
        </authorList>
    </citation>
    <scope>NUCLEOTIDE SEQUENCE [LARGE SCALE GENOMIC DNA]</scope>
    <source>
        <strain evidence="1 2">VKM Ac-2527</strain>
    </source>
</reference>
<evidence type="ECO:0000313" key="2">
    <source>
        <dbReference type="Proteomes" id="UP000295388"/>
    </source>
</evidence>
<gene>
    <name evidence="1" type="ORF">EV643_1609</name>
</gene>
<proteinExistence type="predicted"/>
<evidence type="ECO:0000313" key="1">
    <source>
        <dbReference type="EMBL" id="TDO27487.1"/>
    </source>
</evidence>
<dbReference type="Proteomes" id="UP000295388">
    <property type="component" value="Unassembled WGS sequence"/>
</dbReference>
<dbReference type="RefSeq" id="WP_133806091.1">
    <property type="nucleotide sequence ID" value="NZ_SNWQ01000060.1"/>
</dbReference>
<protein>
    <recommendedName>
        <fullName evidence="3">Antibiotic biosynthesis monooxygenase</fullName>
    </recommendedName>
</protein>
<keyword evidence="2" id="KW-1185">Reference proteome</keyword>
<comment type="caution">
    <text evidence="1">The sequence shown here is derived from an EMBL/GenBank/DDBJ whole genome shotgun (WGS) entry which is preliminary data.</text>
</comment>
<name>A0A4R6IYH5_9ACTN</name>
<organism evidence="1 2">
    <name type="scientific">Kribbella caucasensis</name>
    <dbReference type="NCBI Taxonomy" id="2512215"/>
    <lineage>
        <taxon>Bacteria</taxon>
        <taxon>Bacillati</taxon>
        <taxon>Actinomycetota</taxon>
        <taxon>Actinomycetes</taxon>
        <taxon>Propionibacteriales</taxon>
        <taxon>Kribbellaceae</taxon>
        <taxon>Kribbella</taxon>
    </lineage>
</organism>
<sequence>MAIVMVSDAGTDTVEQYDQIINQLDEAGYGNPQGRLSHTAALKDNGSYFVVDVWESAEDLERFAQVLVPLIEAVGGVAPDLKISPLHSMINGR</sequence>